<keyword evidence="1" id="KW-1133">Transmembrane helix</keyword>
<sequence>MMGNALLLAVNAAVCMLIIVRLFTYRRRGAQHRAAGSWLAYVLMVACAAVVVRIIFGQYTSVDWAETLLNIALCASIYAARGNVMHVFRGPASEPVIGDKK</sequence>
<reference evidence="2 3" key="1">
    <citation type="submission" date="2019-03" db="EMBL/GenBank/DDBJ databases">
        <title>Pragia sp. nov. isolated from the gut tract of Carduelis flavirostris.</title>
        <authorList>
            <person name="Ge Y."/>
        </authorList>
    </citation>
    <scope>NUCLEOTIDE SEQUENCE [LARGE SCALE GENOMIC DNA]</scope>
    <source>
        <strain evidence="2 3">CF-458</strain>
    </source>
</reference>
<feature type="transmembrane region" description="Helical" evidence="1">
    <location>
        <begin position="36"/>
        <end position="56"/>
    </location>
</feature>
<protein>
    <submittedName>
        <fullName evidence="2">Phage holin family protein</fullName>
    </submittedName>
</protein>
<dbReference type="OrthoDB" id="6455699at2"/>
<dbReference type="KEGG" id="prag:EKN56_13650"/>
<dbReference type="Proteomes" id="UP000293154">
    <property type="component" value="Chromosome"/>
</dbReference>
<gene>
    <name evidence="2" type="ORF">EKN56_13650</name>
</gene>
<evidence type="ECO:0000313" key="3">
    <source>
        <dbReference type="Proteomes" id="UP000293154"/>
    </source>
</evidence>
<feature type="transmembrane region" description="Helical" evidence="1">
    <location>
        <begin position="6"/>
        <end position="24"/>
    </location>
</feature>
<accession>A0A411WM75</accession>
<name>A0A411WM75_9GAMM</name>
<evidence type="ECO:0000256" key="1">
    <source>
        <dbReference type="SAM" id="Phobius"/>
    </source>
</evidence>
<dbReference type="InterPro" id="IPR008473">
    <property type="entry name" value="Phage_holin_3_7"/>
</dbReference>
<keyword evidence="3" id="KW-1185">Reference proteome</keyword>
<dbReference type="AlphaFoldDB" id="A0A411WM75"/>
<proteinExistence type="predicted"/>
<evidence type="ECO:0000313" key="2">
    <source>
        <dbReference type="EMBL" id="QBH97351.1"/>
    </source>
</evidence>
<keyword evidence="1" id="KW-0472">Membrane</keyword>
<dbReference type="EMBL" id="CP034752">
    <property type="protein sequence ID" value="QBH97351.1"/>
    <property type="molecule type" value="Genomic_DNA"/>
</dbReference>
<dbReference type="Pfam" id="PF05449">
    <property type="entry name" value="Phage_holin_3_7"/>
    <property type="match status" value="1"/>
</dbReference>
<keyword evidence="1" id="KW-0812">Transmembrane</keyword>
<organism evidence="2 3">
    <name type="scientific">Limnobaculum zhutongyuii</name>
    <dbReference type="NCBI Taxonomy" id="2498113"/>
    <lineage>
        <taxon>Bacteria</taxon>
        <taxon>Pseudomonadati</taxon>
        <taxon>Pseudomonadota</taxon>
        <taxon>Gammaproteobacteria</taxon>
        <taxon>Enterobacterales</taxon>
        <taxon>Budviciaceae</taxon>
        <taxon>Limnobaculum</taxon>
    </lineage>
</organism>